<proteinExistence type="predicted"/>
<keyword evidence="2" id="KW-0012">Acyltransferase</keyword>
<dbReference type="SUPFAM" id="SSF53474">
    <property type="entry name" value="alpha/beta-Hydrolases"/>
    <property type="match status" value="1"/>
</dbReference>
<dbReference type="GO" id="GO:0042619">
    <property type="term" value="P:poly-hydroxybutyrate biosynthetic process"/>
    <property type="evidence" value="ECO:0007669"/>
    <property type="project" value="InterPro"/>
</dbReference>
<evidence type="ECO:0000256" key="3">
    <source>
        <dbReference type="SAM" id="MobiDB-lite"/>
    </source>
</evidence>
<dbReference type="InterPro" id="IPR010941">
    <property type="entry name" value="PhaC_N"/>
</dbReference>
<dbReference type="EMBL" id="SLXP01000010">
    <property type="protein sequence ID" value="TCP39711.1"/>
    <property type="molecule type" value="Genomic_DNA"/>
</dbReference>
<sequence>MKAPNGHRETQHPYETLDRASRAVVARATGGSSPTAAATAWADWALHLSRAPGRQLELAERAMRSAAKLALYAGRGTQGEAPFAPRPGDHRFDHPGWALPPFNLWQQGFLACQDWWDGAAQPPRGATQHNADRVAFMARQALDVVSPSNGVLTNPEILQKTIESGGGNLVRGAARLAGDMAARLTGQSESPDEGYAVGRNLACTPGEVVYRNELFELIQYTPQTEKVHAEPVLIVPAWIMKYYILDLSPENSLIRYLVEQGFTVFAMSWVNPTAALRDTSLDDYRRLGVMAALDAVTRIVPEARVHACGYCLGGTILAIAAATMAREADQRLASITLLAAQTDFTEAGELMLFLDESQLAFLEDMMWDQGYLDQAQMAGAFRALRAEDLIWSRAVRRYLLGEDEPQFDISVWNGDATRMPARMHSDYLRALFMENRLTAGRFAVEGRVIALKDIDAPMFVLGTEKDHIAPWHSVYKATLFTENELTFVLTKGGHNGGILSEPGHRGRHYRIGHRTRDKSYMDPDTWFDRHPAKEGSWWPEWSAWLTRKSGAEQVAPPAIGAPEAGLPPLGPAPGTYVFQT</sequence>
<name>A0A4R2PZP3_9RHOB</name>
<dbReference type="InterPro" id="IPR051321">
    <property type="entry name" value="PHA/PHB_synthase"/>
</dbReference>
<evidence type="ECO:0000256" key="2">
    <source>
        <dbReference type="ARBA" id="ARBA00023315"/>
    </source>
</evidence>
<dbReference type="GO" id="GO:0016746">
    <property type="term" value="F:acyltransferase activity"/>
    <property type="evidence" value="ECO:0007669"/>
    <property type="project" value="UniProtKB-KW"/>
</dbReference>
<dbReference type="RefSeq" id="WP_132463964.1">
    <property type="nucleotide sequence ID" value="NZ_SLXP01000010.1"/>
</dbReference>
<dbReference type="Gene3D" id="3.40.50.1820">
    <property type="entry name" value="alpha/beta hydrolase"/>
    <property type="match status" value="1"/>
</dbReference>
<reference evidence="6 7" key="1">
    <citation type="submission" date="2019-03" db="EMBL/GenBank/DDBJ databases">
        <title>Genomic Encyclopedia of Type Strains, Phase IV (KMG-IV): sequencing the most valuable type-strain genomes for metagenomic binning, comparative biology and taxonomic classification.</title>
        <authorList>
            <person name="Goeker M."/>
        </authorList>
    </citation>
    <scope>NUCLEOTIDE SEQUENCE [LARGE SCALE GENOMIC DNA]</scope>
    <source>
        <strain evidence="6 7">DSM 18063</strain>
    </source>
</reference>
<dbReference type="OrthoDB" id="7208816at2"/>
<feature type="domain" description="Poly-beta-hydroxybutyrate polymerase N-terminal" evidence="4">
    <location>
        <begin position="89"/>
        <end position="257"/>
    </location>
</feature>
<dbReference type="PANTHER" id="PTHR36837">
    <property type="entry name" value="POLY(3-HYDROXYALKANOATE) POLYMERASE SUBUNIT PHAC"/>
    <property type="match status" value="1"/>
</dbReference>
<keyword evidence="7" id="KW-1185">Reference proteome</keyword>
<dbReference type="AlphaFoldDB" id="A0A4R2PZP3"/>
<protein>
    <submittedName>
        <fullName evidence="6">Polyhydroxyalkanoate synthase</fullName>
    </submittedName>
</protein>
<dbReference type="InterPro" id="IPR022211">
    <property type="entry name" value="PHBC_N"/>
</dbReference>
<feature type="region of interest" description="Disordered" evidence="3">
    <location>
        <begin position="559"/>
        <end position="580"/>
    </location>
</feature>
<keyword evidence="1" id="KW-0808">Transferase</keyword>
<evidence type="ECO:0000259" key="4">
    <source>
        <dbReference type="Pfam" id="PF07167"/>
    </source>
</evidence>
<comment type="caution">
    <text evidence="6">The sequence shown here is derived from an EMBL/GenBank/DDBJ whole genome shotgun (WGS) entry which is preliminary data.</text>
</comment>
<dbReference type="Proteomes" id="UP000294835">
    <property type="component" value="Unassembled WGS sequence"/>
</dbReference>
<organism evidence="6 7">
    <name type="scientific">Rhodovulum marinum</name>
    <dbReference type="NCBI Taxonomy" id="320662"/>
    <lineage>
        <taxon>Bacteria</taxon>
        <taxon>Pseudomonadati</taxon>
        <taxon>Pseudomonadota</taxon>
        <taxon>Alphaproteobacteria</taxon>
        <taxon>Rhodobacterales</taxon>
        <taxon>Paracoccaceae</taxon>
        <taxon>Rhodovulum</taxon>
    </lineage>
</organism>
<gene>
    <name evidence="6" type="ORF">EV662_11015</name>
</gene>
<dbReference type="PANTHER" id="PTHR36837:SF5">
    <property type="entry name" value="POLY-3-HYDROXYBUTYRATE SYNTHASE"/>
    <property type="match status" value="1"/>
</dbReference>
<feature type="domain" description="Poly-beta-hydroxybutyrate polymerase N-terminal" evidence="5">
    <location>
        <begin position="12"/>
        <end position="54"/>
    </location>
</feature>
<dbReference type="InterPro" id="IPR029058">
    <property type="entry name" value="AB_hydrolase_fold"/>
</dbReference>
<evidence type="ECO:0000313" key="7">
    <source>
        <dbReference type="Proteomes" id="UP000294835"/>
    </source>
</evidence>
<evidence type="ECO:0000313" key="6">
    <source>
        <dbReference type="EMBL" id="TCP39711.1"/>
    </source>
</evidence>
<dbReference type="Pfam" id="PF07167">
    <property type="entry name" value="PhaC_N"/>
    <property type="match status" value="1"/>
</dbReference>
<evidence type="ECO:0000256" key="1">
    <source>
        <dbReference type="ARBA" id="ARBA00022679"/>
    </source>
</evidence>
<accession>A0A4R2PZP3</accession>
<evidence type="ECO:0000259" key="5">
    <source>
        <dbReference type="Pfam" id="PF12551"/>
    </source>
</evidence>
<dbReference type="Pfam" id="PF12551">
    <property type="entry name" value="PHBC_N"/>
    <property type="match status" value="1"/>
</dbReference>